<dbReference type="InterPro" id="IPR012338">
    <property type="entry name" value="Beta-lactam/transpept-like"/>
</dbReference>
<dbReference type="InterPro" id="IPR045155">
    <property type="entry name" value="Beta-lactam_cat"/>
</dbReference>
<dbReference type="PANTHER" id="PTHR35333:SF3">
    <property type="entry name" value="BETA-LACTAMASE-TYPE TRANSPEPTIDASE FOLD CONTAINING PROTEIN"/>
    <property type="match status" value="1"/>
</dbReference>
<dbReference type="eggNOG" id="COG2367">
    <property type="taxonomic scope" value="Bacteria"/>
</dbReference>
<gene>
    <name evidence="2" type="ORF">BN55_04860</name>
</gene>
<dbReference type="GO" id="GO:0046677">
    <property type="term" value="P:response to antibiotic"/>
    <property type="evidence" value="ECO:0007669"/>
    <property type="project" value="InterPro"/>
</dbReference>
<dbReference type="EMBL" id="CAKE01000022">
    <property type="protein sequence ID" value="CCI82430.1"/>
    <property type="molecule type" value="Genomic_DNA"/>
</dbReference>
<dbReference type="Pfam" id="PF13354">
    <property type="entry name" value="Beta-lactamase2"/>
    <property type="match status" value="1"/>
</dbReference>
<dbReference type="SUPFAM" id="SSF56601">
    <property type="entry name" value="beta-lactamase/transpeptidase-like"/>
    <property type="match status" value="1"/>
</dbReference>
<feature type="domain" description="Beta-lactamase class A catalytic" evidence="1">
    <location>
        <begin position="36"/>
        <end position="219"/>
    </location>
</feature>
<protein>
    <recommendedName>
        <fullName evidence="1">Beta-lactamase class A catalytic domain-containing protein</fullName>
    </recommendedName>
</protein>
<dbReference type="Gene3D" id="3.40.710.10">
    <property type="entry name" value="DD-peptidase/beta-lactamase superfamily"/>
    <property type="match status" value="1"/>
</dbReference>
<accession>I7KHV3</accession>
<dbReference type="PANTHER" id="PTHR35333">
    <property type="entry name" value="BETA-LACTAMASE"/>
    <property type="match status" value="1"/>
</dbReference>
<dbReference type="GO" id="GO:0030655">
    <property type="term" value="P:beta-lactam antibiotic catabolic process"/>
    <property type="evidence" value="ECO:0007669"/>
    <property type="project" value="InterPro"/>
</dbReference>
<name>I7KHV3_9LACO</name>
<dbReference type="RefSeq" id="WP_008471511.1">
    <property type="nucleotide sequence ID" value="NZ_AYZP01000008.1"/>
</dbReference>
<dbReference type="PATRIC" id="fig|1423758.3.peg.1842"/>
<evidence type="ECO:0000259" key="1">
    <source>
        <dbReference type="Pfam" id="PF13354"/>
    </source>
</evidence>
<organism evidence="2 3">
    <name type="scientific">Lactobacillus hominis DSM 23910 = CRBIP 24.179</name>
    <dbReference type="NCBI Taxonomy" id="1423758"/>
    <lineage>
        <taxon>Bacteria</taxon>
        <taxon>Bacillati</taxon>
        <taxon>Bacillota</taxon>
        <taxon>Bacilli</taxon>
        <taxon>Lactobacillales</taxon>
        <taxon>Lactobacillaceae</taxon>
        <taxon>Lactobacillus</taxon>
    </lineage>
</organism>
<dbReference type="OrthoDB" id="9775096at2"/>
<comment type="caution">
    <text evidence="2">The sequence shown here is derived from an EMBL/GenBank/DDBJ whole genome shotgun (WGS) entry which is preliminary data.</text>
</comment>
<dbReference type="GeneID" id="82847637"/>
<evidence type="ECO:0000313" key="3">
    <source>
        <dbReference type="Proteomes" id="UP000009320"/>
    </source>
</evidence>
<dbReference type="InterPro" id="IPR000871">
    <property type="entry name" value="Beta-lactam_class-A"/>
</dbReference>
<sequence>MNKIDEIEKLTQNNPWRTAILIKENGQLSYSSPDIDYEFKAASLIKLGIALYIAEKKNDTLNDFIYLKESEIVGGAGVINRLHIQKWHICDLIDLMLCLSDNTATNALLDYYDIDCINSFLQENFKGIQLKRYLMQKSSEENLTSVVAIMEVFERLLSTSNTTSKVIVRALAHQSVRNKLVAFSNPEFKTFNKTGELEQEQHDIARFEKDSKQIDCCVMTHFETFDEYQQIIKMMQKIGKLLTE</sequence>
<evidence type="ECO:0000313" key="2">
    <source>
        <dbReference type="EMBL" id="CCI82430.1"/>
    </source>
</evidence>
<keyword evidence="3" id="KW-1185">Reference proteome</keyword>
<dbReference type="Proteomes" id="UP000009320">
    <property type="component" value="Unassembled WGS sequence"/>
</dbReference>
<dbReference type="STRING" id="1423758.FC41_GL001807"/>
<reference evidence="2 3" key="1">
    <citation type="submission" date="2012-06" db="EMBL/GenBank/DDBJ databases">
        <title>Draft Genome Sequence of Lactobacillus hominis Strain CRBIP 24.179T, isolated from human intestine.</title>
        <authorList>
            <person name="Cousin S."/>
            <person name="Ma L."/>
            <person name="Bizet C."/>
            <person name="Loux V."/>
            <person name="Bouchier C."/>
            <person name="Clermont D."/>
            <person name="Creno S."/>
        </authorList>
    </citation>
    <scope>NUCLEOTIDE SEQUENCE [LARGE SCALE GENOMIC DNA]</scope>
    <source>
        <strain evidence="3">CRBIP 24.179T</strain>
    </source>
</reference>
<dbReference type="GO" id="GO:0008800">
    <property type="term" value="F:beta-lactamase activity"/>
    <property type="evidence" value="ECO:0007669"/>
    <property type="project" value="InterPro"/>
</dbReference>
<proteinExistence type="predicted"/>
<dbReference type="AlphaFoldDB" id="I7KHV3"/>